<dbReference type="EMBL" id="CAMAPF010001020">
    <property type="protein sequence ID" value="CAH9139860.1"/>
    <property type="molecule type" value="Genomic_DNA"/>
</dbReference>
<organism evidence="1 2">
    <name type="scientific">Cuscuta epithymum</name>
    <dbReference type="NCBI Taxonomy" id="186058"/>
    <lineage>
        <taxon>Eukaryota</taxon>
        <taxon>Viridiplantae</taxon>
        <taxon>Streptophyta</taxon>
        <taxon>Embryophyta</taxon>
        <taxon>Tracheophyta</taxon>
        <taxon>Spermatophyta</taxon>
        <taxon>Magnoliopsida</taxon>
        <taxon>eudicotyledons</taxon>
        <taxon>Gunneridae</taxon>
        <taxon>Pentapetalae</taxon>
        <taxon>asterids</taxon>
        <taxon>lamiids</taxon>
        <taxon>Solanales</taxon>
        <taxon>Convolvulaceae</taxon>
        <taxon>Cuscuteae</taxon>
        <taxon>Cuscuta</taxon>
        <taxon>Cuscuta subgen. Cuscuta</taxon>
    </lineage>
</organism>
<proteinExistence type="predicted"/>
<accession>A0AAV0FW48</accession>
<dbReference type="AlphaFoldDB" id="A0AAV0FW48"/>
<dbReference type="PANTHER" id="PTHR33067:SF31">
    <property type="entry name" value="RNA-DIRECTED DNA POLYMERASE"/>
    <property type="match status" value="1"/>
</dbReference>
<name>A0AAV0FW48_9ASTE</name>
<dbReference type="Proteomes" id="UP001152523">
    <property type="component" value="Unassembled WGS sequence"/>
</dbReference>
<protein>
    <recommendedName>
        <fullName evidence="3">Reverse transcriptase domain-containing protein</fullName>
    </recommendedName>
</protein>
<sequence length="264" mass="29608">MDQDREVPLILGRPFLATARALIDVGDGKLVLRVGDETATFDMSKIMKRPCQDSGECFYLDDIDSMVEDCTPNMLSNEALSDLLFEDSVAAEDLEPLPSFDCLMISGEEDSTDASSVQGTEDDLDKVEKKNFQPDSFFVSPSPLNLKSLPSHLKYTFLDDSPDPPIFLASGLELSQKSACLNLRSEQREALDRKISDTNGISPFFDPFFAKGPDKGPDPFFCFTGDPEMRICFHEFKVLRHLRAFVDRSFDLWKTNSLRGSIFD</sequence>
<evidence type="ECO:0000313" key="1">
    <source>
        <dbReference type="EMBL" id="CAH9139860.1"/>
    </source>
</evidence>
<comment type="caution">
    <text evidence="1">The sequence shown here is derived from an EMBL/GenBank/DDBJ whole genome shotgun (WGS) entry which is preliminary data.</text>
</comment>
<evidence type="ECO:0008006" key="3">
    <source>
        <dbReference type="Google" id="ProtNLM"/>
    </source>
</evidence>
<gene>
    <name evidence="1" type="ORF">CEPIT_LOCUS37903</name>
</gene>
<reference evidence="1" key="1">
    <citation type="submission" date="2022-07" db="EMBL/GenBank/DDBJ databases">
        <authorList>
            <person name="Macas J."/>
            <person name="Novak P."/>
            <person name="Neumann P."/>
        </authorList>
    </citation>
    <scope>NUCLEOTIDE SEQUENCE</scope>
</reference>
<evidence type="ECO:0000313" key="2">
    <source>
        <dbReference type="Proteomes" id="UP001152523"/>
    </source>
</evidence>
<dbReference type="PANTHER" id="PTHR33067">
    <property type="entry name" value="RNA-DIRECTED DNA POLYMERASE-RELATED"/>
    <property type="match status" value="1"/>
</dbReference>
<keyword evidence="2" id="KW-1185">Reference proteome</keyword>